<reference evidence="1 2" key="1">
    <citation type="submission" date="2013-08" db="EMBL/GenBank/DDBJ databases">
        <authorList>
            <person name="Huang J."/>
            <person name="Wang G."/>
        </authorList>
    </citation>
    <scope>NUCLEOTIDE SEQUENCE [LARGE SCALE GENOMIC DNA]</scope>
    <source>
        <strain evidence="1 2">BH030004</strain>
    </source>
</reference>
<evidence type="ECO:0000313" key="1">
    <source>
        <dbReference type="EMBL" id="KGX91526.1"/>
    </source>
</evidence>
<dbReference type="PROSITE" id="PS51257">
    <property type="entry name" value="PROKAR_LIPOPROTEIN"/>
    <property type="match status" value="1"/>
</dbReference>
<dbReference type="InterPro" id="IPR025372">
    <property type="entry name" value="DUF4362"/>
</dbReference>
<evidence type="ECO:0000313" key="2">
    <source>
        <dbReference type="Proteomes" id="UP000030403"/>
    </source>
</evidence>
<name>A0A0A5GEA0_9BACI</name>
<sequence length="248" mass="28886">MKHVITFIITIMILVACGNQKPISSPSSASDNNPLNADVTAMHNRHEGLEYMNAYVKNYKTLKDLRLIRYTIEGDPIIYDVSYDEGLFSLTVDTTRDQFGNGSVETFQCQEINKNESLNETKYYLTQCDNHNANGDQFELLKVWHNVLEQDHFEFTLQIDDRVIRSKDSHFSQKDLQKIYKTMVYNNYLAKKSFDKSCSSDANQTTVLKVYINNGDRYYEWDSCDQSRDAKRMNEIKQTILNLYNDSK</sequence>
<dbReference type="Proteomes" id="UP000030403">
    <property type="component" value="Unassembled WGS sequence"/>
</dbReference>
<gene>
    <name evidence="1" type="ORF">N783_07975</name>
</gene>
<protein>
    <recommendedName>
        <fullName evidence="3">DUF4362 domain-containing protein</fullName>
    </recommendedName>
</protein>
<dbReference type="EMBL" id="AVPF01000002">
    <property type="protein sequence ID" value="KGX91526.1"/>
    <property type="molecule type" value="Genomic_DNA"/>
</dbReference>
<dbReference type="eggNOG" id="ENOG5030CEA">
    <property type="taxonomic scope" value="Bacteria"/>
</dbReference>
<dbReference type="Pfam" id="PF14275">
    <property type="entry name" value="DUF4362"/>
    <property type="match status" value="1"/>
</dbReference>
<dbReference type="AlphaFoldDB" id="A0A0A5GEA0"/>
<dbReference type="OrthoDB" id="1912370at2"/>
<keyword evidence="2" id="KW-1185">Reference proteome</keyword>
<proteinExistence type="predicted"/>
<evidence type="ECO:0008006" key="3">
    <source>
        <dbReference type="Google" id="ProtNLM"/>
    </source>
</evidence>
<accession>A0A0A5GEA0</accession>
<dbReference type="RefSeq" id="WP_027445707.1">
    <property type="nucleotide sequence ID" value="NZ_AULJ01000013.1"/>
</dbReference>
<organism evidence="1 2">
    <name type="scientific">Pontibacillus marinus BH030004 = DSM 16465</name>
    <dbReference type="NCBI Taxonomy" id="1385511"/>
    <lineage>
        <taxon>Bacteria</taxon>
        <taxon>Bacillati</taxon>
        <taxon>Bacillota</taxon>
        <taxon>Bacilli</taxon>
        <taxon>Bacillales</taxon>
        <taxon>Bacillaceae</taxon>
        <taxon>Pontibacillus</taxon>
    </lineage>
</organism>
<comment type="caution">
    <text evidence="1">The sequence shown here is derived from an EMBL/GenBank/DDBJ whole genome shotgun (WGS) entry which is preliminary data.</text>
</comment>